<proteinExistence type="predicted"/>
<dbReference type="InterPro" id="IPR028087">
    <property type="entry name" value="Tad_N"/>
</dbReference>
<dbReference type="EMBL" id="JACHWP010000001">
    <property type="protein sequence ID" value="MBB3022008.1"/>
    <property type="molecule type" value="Genomic_DNA"/>
</dbReference>
<protein>
    <submittedName>
        <fullName evidence="2">Putative membrane protein</fullName>
    </submittedName>
</protein>
<accession>A0A839QQS7</accession>
<dbReference type="AlphaFoldDB" id="A0A839QQS7"/>
<organism evidence="2 3">
    <name type="scientific">Helcobacillus massiliensis</name>
    <dbReference type="NCBI Taxonomy" id="521392"/>
    <lineage>
        <taxon>Bacteria</taxon>
        <taxon>Bacillati</taxon>
        <taxon>Actinomycetota</taxon>
        <taxon>Actinomycetes</taxon>
        <taxon>Micrococcales</taxon>
        <taxon>Dermabacteraceae</taxon>
        <taxon>Helcobacillus</taxon>
    </lineage>
</organism>
<evidence type="ECO:0000313" key="2">
    <source>
        <dbReference type="EMBL" id="MBB3022008.1"/>
    </source>
</evidence>
<reference evidence="2 3" key="1">
    <citation type="submission" date="2020-08" db="EMBL/GenBank/DDBJ databases">
        <title>Sequencing the genomes of 1000 actinobacteria strains.</title>
        <authorList>
            <person name="Klenk H.-P."/>
        </authorList>
    </citation>
    <scope>NUCLEOTIDE SEQUENCE [LARGE SCALE GENOMIC DNA]</scope>
    <source>
        <strain evidence="2 3">DSM 23040</strain>
    </source>
</reference>
<comment type="caution">
    <text evidence="2">The sequence shown here is derived from an EMBL/GenBank/DDBJ whole genome shotgun (WGS) entry which is preliminary data.</text>
</comment>
<dbReference type="Proteomes" id="UP000568050">
    <property type="component" value="Unassembled WGS sequence"/>
</dbReference>
<evidence type="ECO:0000259" key="1">
    <source>
        <dbReference type="Pfam" id="PF13400"/>
    </source>
</evidence>
<dbReference type="Pfam" id="PF13400">
    <property type="entry name" value="Tad"/>
    <property type="match status" value="1"/>
</dbReference>
<sequence>MVIVLMVIAFGAAITGVELDRNRVQAMADGAALSAAAAVDEDAVEAFNAGYRAPGQTRSKLISQDSAEQAVEDYLASYPAGGGSLGRVEVESVEVHPSGDVTVRMVAETYPPLVGWISRGLDAPVTLRVESEAHSF</sequence>
<evidence type="ECO:0000313" key="3">
    <source>
        <dbReference type="Proteomes" id="UP000568050"/>
    </source>
</evidence>
<name>A0A839QQS7_9MICO</name>
<feature type="domain" description="Putative Flp pilus-assembly TadG-like N-terminal" evidence="1">
    <location>
        <begin position="1"/>
        <end position="38"/>
    </location>
</feature>
<keyword evidence="3" id="KW-1185">Reference proteome</keyword>
<gene>
    <name evidence="2" type="ORF">FHX50_000256</name>
</gene>